<dbReference type="NCBIfam" id="TIGR01451">
    <property type="entry name" value="B_ant_repeat"/>
    <property type="match status" value="1"/>
</dbReference>
<keyword evidence="2" id="KW-1185">Reference proteome</keyword>
<sequence>MISNVARIDYRLDGGVFALPSNRVEFRIGEIIEFTVAPAPVCSVANADGYIAVAFDVTNIGNGMEAFAPGAPLAGGGADFASSGVYFDGNGNGCYDAGIDPAIAPGGRTPPVAPGGSVRLFVVGSGQGSGHVVLPITSGTGTGGAGTAIVGAGDGGSDAVIGPSGGVVVDVAAPLPGSLVASLAKTQRVSAPDGSAQPRRGAIVTYAIEGRFTGSGVASAAVIADAIPTGTTYVPGSLFLDGARLSDAAGDDAGRFDGHRVAVSLGDVAAPAMRSISFQVRIN</sequence>
<name>A0A2A4FQS2_9SPHN</name>
<dbReference type="AlphaFoldDB" id="A0A2A4FQS2"/>
<organism evidence="1 2">
    <name type="scientific">Rhizorhabdus dicambivorans</name>
    <dbReference type="NCBI Taxonomy" id="1850238"/>
    <lineage>
        <taxon>Bacteria</taxon>
        <taxon>Pseudomonadati</taxon>
        <taxon>Pseudomonadota</taxon>
        <taxon>Alphaproteobacteria</taxon>
        <taxon>Sphingomonadales</taxon>
        <taxon>Sphingomonadaceae</taxon>
        <taxon>Rhizorhabdus</taxon>
    </lineage>
</organism>
<dbReference type="RefSeq" id="WP_139114753.1">
    <property type="nucleotide sequence ID" value="NZ_CP023449.1"/>
</dbReference>
<evidence type="ECO:0000313" key="1">
    <source>
        <dbReference type="EMBL" id="PCE40753.1"/>
    </source>
</evidence>
<evidence type="ECO:0008006" key="3">
    <source>
        <dbReference type="Google" id="ProtNLM"/>
    </source>
</evidence>
<comment type="caution">
    <text evidence="1">The sequence shown here is derived from an EMBL/GenBank/DDBJ whole genome shotgun (WGS) entry which is preliminary data.</text>
</comment>
<dbReference type="EMBL" id="NWUF01000023">
    <property type="protein sequence ID" value="PCE40753.1"/>
    <property type="molecule type" value="Genomic_DNA"/>
</dbReference>
<protein>
    <recommendedName>
        <fullName evidence="3">DUF11 domain-containing protein</fullName>
    </recommendedName>
</protein>
<dbReference type="OrthoDB" id="8455960at2"/>
<reference evidence="1 2" key="1">
    <citation type="submission" date="2017-09" db="EMBL/GenBank/DDBJ databases">
        <title>The Catabolism of 3,6-Dichlorosalicylic acid is Initiated by the Cytochrome P450 Monooxygenase DsmABC in Rhizorhabdus dicambivorans Ndbn-20.</title>
        <authorList>
            <person name="Na L."/>
        </authorList>
    </citation>
    <scope>NUCLEOTIDE SEQUENCE [LARGE SCALE GENOMIC DNA]</scope>
    <source>
        <strain evidence="1 2">Ndbn-20m</strain>
    </source>
</reference>
<evidence type="ECO:0000313" key="2">
    <source>
        <dbReference type="Proteomes" id="UP000218934"/>
    </source>
</evidence>
<accession>A0A2A4FQS2</accession>
<dbReference type="Proteomes" id="UP000218934">
    <property type="component" value="Unassembled WGS sequence"/>
</dbReference>
<gene>
    <name evidence="1" type="ORF">COO09_18730</name>
</gene>
<proteinExistence type="predicted"/>
<dbReference type="InterPro" id="IPR047589">
    <property type="entry name" value="DUF11_rpt"/>
</dbReference>